<dbReference type="Pfam" id="PF24883">
    <property type="entry name" value="NPHP3_N"/>
    <property type="match status" value="1"/>
</dbReference>
<dbReference type="GeneID" id="20231749"/>
<dbReference type="OMA" id="YISASKC"/>
<dbReference type="InterPro" id="IPR057588">
    <property type="entry name" value="NWD1/2-like_WH"/>
</dbReference>
<dbReference type="InterPro" id="IPR052752">
    <property type="entry name" value="NACHT-WD_repeat"/>
</dbReference>
<dbReference type="CTD" id="20231749"/>
<feature type="non-terminal residue" evidence="5">
    <location>
        <position position="548"/>
    </location>
</feature>
<feature type="domain" description="NWD1/2-like winged helix-turn-helix" evidence="4">
    <location>
        <begin position="348"/>
        <end position="466"/>
    </location>
</feature>
<dbReference type="HOGENOM" id="CLU_497487_0_0_1"/>
<dbReference type="Gene3D" id="3.40.50.300">
    <property type="entry name" value="P-loop containing nucleotide triphosphate hydrolases"/>
    <property type="match status" value="1"/>
</dbReference>
<reference evidence="5 6" key="1">
    <citation type="journal article" date="2013" name="Nature">
        <title>Insights into bilaterian evolution from three spiralian genomes.</title>
        <authorList>
            <person name="Simakov O."/>
            <person name="Marletaz F."/>
            <person name="Cho S.J."/>
            <person name="Edsinger-Gonzales E."/>
            <person name="Havlak P."/>
            <person name="Hellsten U."/>
            <person name="Kuo D.H."/>
            <person name="Larsson T."/>
            <person name="Lv J."/>
            <person name="Arendt D."/>
            <person name="Savage R."/>
            <person name="Osoegawa K."/>
            <person name="de Jong P."/>
            <person name="Grimwood J."/>
            <person name="Chapman J.A."/>
            <person name="Shapiro H."/>
            <person name="Aerts A."/>
            <person name="Otillar R.P."/>
            <person name="Terry A.Y."/>
            <person name="Boore J.L."/>
            <person name="Grigoriev I.V."/>
            <person name="Lindberg D.R."/>
            <person name="Seaver E.C."/>
            <person name="Weisblat D.A."/>
            <person name="Putnam N.H."/>
            <person name="Rokhsar D.S."/>
        </authorList>
    </citation>
    <scope>NUCLEOTIDE SEQUENCE [LARGE SCALE GENOMIC DNA]</scope>
</reference>
<protein>
    <submittedName>
        <fullName evidence="5">Uncharacterized protein</fullName>
    </submittedName>
</protein>
<dbReference type="KEGG" id="lgi:LOTGIDRAFT_119509"/>
<dbReference type="PANTHER" id="PTHR19871:SF14">
    <property type="entry name" value="DUF4062 DOMAIN-CONTAINING PROTEIN"/>
    <property type="match status" value="1"/>
</dbReference>
<evidence type="ECO:0000313" key="5">
    <source>
        <dbReference type="EMBL" id="ESO93392.1"/>
    </source>
</evidence>
<evidence type="ECO:0000313" key="6">
    <source>
        <dbReference type="Proteomes" id="UP000030746"/>
    </source>
</evidence>
<evidence type="ECO:0000259" key="4">
    <source>
        <dbReference type="Pfam" id="PF25469"/>
    </source>
</evidence>
<keyword evidence="6" id="KW-1185">Reference proteome</keyword>
<keyword evidence="1" id="KW-0853">WD repeat</keyword>
<dbReference type="Pfam" id="PF25469">
    <property type="entry name" value="WHD_NWD1"/>
    <property type="match status" value="1"/>
</dbReference>
<accession>V4A9I1</accession>
<dbReference type="AlphaFoldDB" id="V4A9I1"/>
<keyword evidence="2" id="KW-0677">Repeat</keyword>
<proteinExistence type="predicted"/>
<dbReference type="Proteomes" id="UP000030746">
    <property type="component" value="Unassembled WGS sequence"/>
</dbReference>
<dbReference type="InterPro" id="IPR027417">
    <property type="entry name" value="P-loop_NTPase"/>
</dbReference>
<evidence type="ECO:0000256" key="2">
    <source>
        <dbReference type="ARBA" id="ARBA00022737"/>
    </source>
</evidence>
<dbReference type="EMBL" id="KB201931">
    <property type="protein sequence ID" value="ESO93392.1"/>
    <property type="molecule type" value="Genomic_DNA"/>
</dbReference>
<gene>
    <name evidence="5" type="ORF">LOTGIDRAFT_119509</name>
</gene>
<name>V4A9I1_LOTGI</name>
<dbReference type="STRING" id="225164.V4A9I1"/>
<dbReference type="InterPro" id="IPR056884">
    <property type="entry name" value="NPHP3-like_N"/>
</dbReference>
<evidence type="ECO:0000256" key="1">
    <source>
        <dbReference type="ARBA" id="ARBA00022574"/>
    </source>
</evidence>
<organism evidence="5 6">
    <name type="scientific">Lottia gigantea</name>
    <name type="common">Giant owl limpet</name>
    <dbReference type="NCBI Taxonomy" id="225164"/>
    <lineage>
        <taxon>Eukaryota</taxon>
        <taxon>Metazoa</taxon>
        <taxon>Spiralia</taxon>
        <taxon>Lophotrochozoa</taxon>
        <taxon>Mollusca</taxon>
        <taxon>Gastropoda</taxon>
        <taxon>Patellogastropoda</taxon>
        <taxon>Lottioidea</taxon>
        <taxon>Lottiidae</taxon>
        <taxon>Lottia</taxon>
    </lineage>
</organism>
<evidence type="ECO:0000259" key="3">
    <source>
        <dbReference type="Pfam" id="PF24883"/>
    </source>
</evidence>
<dbReference type="PANTHER" id="PTHR19871">
    <property type="entry name" value="BETA TRANSDUCIN-RELATED PROTEIN"/>
    <property type="match status" value="1"/>
</dbReference>
<feature type="domain" description="Nephrocystin 3-like N-terminal" evidence="3">
    <location>
        <begin position="121"/>
        <end position="258"/>
    </location>
</feature>
<dbReference type="OrthoDB" id="2325716at2759"/>
<dbReference type="RefSeq" id="XP_009056085.1">
    <property type="nucleotide sequence ID" value="XM_009057837.1"/>
</dbReference>
<dbReference type="SUPFAM" id="SSF52540">
    <property type="entry name" value="P-loop containing nucleoside triphosphate hydrolases"/>
    <property type="match status" value="1"/>
</dbReference>
<sequence length="548" mass="63230">MIQVQVNEETEELLNSLVHKKVEKVVGSQSIKIFNVIWNSDGIDPDNNKEHQKYLTQFCDTFTSDVISLIAKAKHEKENKIRQSEYYSHFDEILHHLKFCLTKCETFCGQKEILNKAKDYILDDSNRKPLVISAESGAGKTSLMAMIMKNLKKWINSDYIGIIRFLGTSPDTINIYNVLRSVCGQIADNADTIMEPVAYKKMSTLVGYIPRFLRSMSTKLRKPVVILLDSIDQLTDDHDVFSMLWLPLFLPPNIKIIISTLPKEHGILKNLQKILTEPDNFLQVPILPPETGKEIIEKYLSKKKRQITTKQMVLLLSQFHQSPTPLYLKLLLDEASTWASYTLERHIKTTSNIQQAINFLFDELEKKFGRQLIKSALGFITVGFNGLSEIELEDALSCDNYVLDEVYRYHNPPVPNLIRIPPVLWARIRFEIQEYLVERLSQGKTTVFWYHRQFIEAATKRYVTGDDKYTLHKTLFELFSAENGVYKDIHLSKRNLLLKSADRQVVPQVLSSVNPRKLECMLHHINHGVHIISVDTAKQSVFCNLNYI</sequence>